<evidence type="ECO:0000256" key="14">
    <source>
        <dbReference type="SAM" id="MobiDB-lite"/>
    </source>
</evidence>
<evidence type="ECO:0000313" key="17">
    <source>
        <dbReference type="Proteomes" id="UP000321567"/>
    </source>
</evidence>
<keyword evidence="9 12" id="KW-0238">DNA-binding</keyword>
<dbReference type="GO" id="GO:0016787">
    <property type="term" value="F:hydrolase activity"/>
    <property type="evidence" value="ECO:0007669"/>
    <property type="project" value="UniProtKB-KW"/>
</dbReference>
<gene>
    <name evidence="16" type="ORF">ROR02_10810</name>
</gene>
<dbReference type="Proteomes" id="UP000321567">
    <property type="component" value="Unassembled WGS sequence"/>
</dbReference>
<evidence type="ECO:0000256" key="5">
    <source>
        <dbReference type="ARBA" id="ARBA00022801"/>
    </source>
</evidence>
<keyword evidence="5 12" id="KW-0378">Hydrolase</keyword>
<dbReference type="InterPro" id="IPR041383">
    <property type="entry name" value="RuvC_III"/>
</dbReference>
<dbReference type="Gene3D" id="3.30.420.10">
    <property type="entry name" value="Ribonuclease H-like superfamily/Ribonuclease H"/>
    <property type="match status" value="3"/>
</dbReference>
<dbReference type="OrthoDB" id="9777169at2"/>
<comment type="caution">
    <text evidence="16">The sequence shown here is derived from an EMBL/GenBank/DDBJ whole genome shotgun (WGS) entry which is preliminary data.</text>
</comment>
<reference evidence="16 17" key="1">
    <citation type="submission" date="2019-07" db="EMBL/GenBank/DDBJ databases">
        <title>Whole genome shotgun sequence of Rhodospirillum oryzae NBRC 107573.</title>
        <authorList>
            <person name="Hosoyama A."/>
            <person name="Uohara A."/>
            <person name="Ohji S."/>
            <person name="Ichikawa N."/>
        </authorList>
    </citation>
    <scope>NUCLEOTIDE SEQUENCE [LARGE SCALE GENOMIC DNA]</scope>
    <source>
        <strain evidence="16 17">NBRC 107573</strain>
    </source>
</reference>
<dbReference type="GO" id="GO:0046872">
    <property type="term" value="F:metal ion binding"/>
    <property type="evidence" value="ECO:0007669"/>
    <property type="project" value="UniProtKB-KW"/>
</dbReference>
<keyword evidence="10" id="KW-0464">Manganese</keyword>
<evidence type="ECO:0000256" key="13">
    <source>
        <dbReference type="SAM" id="Coils"/>
    </source>
</evidence>
<keyword evidence="4 12" id="KW-0255">Endonuclease</keyword>
<evidence type="ECO:0000256" key="7">
    <source>
        <dbReference type="ARBA" id="ARBA00022884"/>
    </source>
</evidence>
<dbReference type="Pfam" id="PF18541">
    <property type="entry name" value="RuvC_III"/>
    <property type="match status" value="1"/>
</dbReference>
<comment type="cofactor">
    <cofactor evidence="1">
        <name>Mg(2+)</name>
        <dbReference type="ChEBI" id="CHEBI:18420"/>
    </cofactor>
</comment>
<evidence type="ECO:0000259" key="15">
    <source>
        <dbReference type="PROSITE" id="PS51749"/>
    </source>
</evidence>
<evidence type="ECO:0000256" key="4">
    <source>
        <dbReference type="ARBA" id="ARBA00022759"/>
    </source>
</evidence>
<evidence type="ECO:0000256" key="6">
    <source>
        <dbReference type="ARBA" id="ARBA00022842"/>
    </source>
</evidence>
<dbReference type="EMBL" id="BJZO01000022">
    <property type="protein sequence ID" value="GEO80950.1"/>
    <property type="molecule type" value="Genomic_DNA"/>
</dbReference>
<feature type="compositionally biased region" description="Basic and acidic residues" evidence="14">
    <location>
        <begin position="137"/>
        <end position="151"/>
    </location>
</feature>
<name>A0A512H6D3_9PROT</name>
<feature type="region of interest" description="Disordered" evidence="14">
    <location>
        <begin position="133"/>
        <end position="181"/>
    </location>
</feature>
<protein>
    <recommendedName>
        <fullName evidence="15">HNH Cas9-type domain-containing protein</fullName>
    </recommendedName>
</protein>
<dbReference type="InterPro" id="IPR036397">
    <property type="entry name" value="RNaseH_sf"/>
</dbReference>
<dbReference type="NCBIfam" id="TIGR01865">
    <property type="entry name" value="cas_Csn1"/>
    <property type="match status" value="1"/>
</dbReference>
<dbReference type="AlphaFoldDB" id="A0A512H6D3"/>
<feature type="coiled-coil region" evidence="13">
    <location>
        <begin position="566"/>
        <end position="594"/>
    </location>
</feature>
<evidence type="ECO:0000256" key="8">
    <source>
        <dbReference type="ARBA" id="ARBA00023118"/>
    </source>
</evidence>
<keyword evidence="7" id="KW-0694">RNA-binding</keyword>
<dbReference type="GO" id="GO:0003723">
    <property type="term" value="F:RNA binding"/>
    <property type="evidence" value="ECO:0007669"/>
    <property type="project" value="UniProtKB-UniRule"/>
</dbReference>
<comment type="subunit">
    <text evidence="11">Monomer. Binds crRNA and tracrRNA.</text>
</comment>
<dbReference type="PROSITE" id="PS51749">
    <property type="entry name" value="HNH_CAS9"/>
    <property type="match status" value="1"/>
</dbReference>
<dbReference type="InterPro" id="IPR033114">
    <property type="entry name" value="HNH_CAS9"/>
</dbReference>
<organism evidence="16 17">
    <name type="scientific">Pararhodospirillum oryzae</name>
    <dbReference type="NCBI Taxonomy" id="478448"/>
    <lineage>
        <taxon>Bacteria</taxon>
        <taxon>Pseudomonadati</taxon>
        <taxon>Pseudomonadota</taxon>
        <taxon>Alphaproteobacteria</taxon>
        <taxon>Rhodospirillales</taxon>
        <taxon>Rhodospirillaceae</taxon>
        <taxon>Pararhodospirillum</taxon>
    </lineage>
</organism>
<dbReference type="RefSeq" id="WP_147162992.1">
    <property type="nucleotide sequence ID" value="NZ_BJZO01000022.1"/>
</dbReference>
<keyword evidence="3" id="KW-0479">Metal-binding</keyword>
<evidence type="ECO:0000256" key="3">
    <source>
        <dbReference type="ARBA" id="ARBA00022723"/>
    </source>
</evidence>
<keyword evidence="17" id="KW-1185">Reference proteome</keyword>
<dbReference type="InterPro" id="IPR028629">
    <property type="entry name" value="Cas9"/>
</dbReference>
<dbReference type="GO" id="GO:0003677">
    <property type="term" value="F:DNA binding"/>
    <property type="evidence" value="ECO:0007669"/>
    <property type="project" value="UniProtKB-UniRule"/>
</dbReference>
<dbReference type="Pfam" id="PF13395">
    <property type="entry name" value="HNH_4"/>
    <property type="match status" value="1"/>
</dbReference>
<evidence type="ECO:0000313" key="16">
    <source>
        <dbReference type="EMBL" id="GEO80950.1"/>
    </source>
</evidence>
<dbReference type="InterPro" id="IPR003615">
    <property type="entry name" value="HNH_nuc"/>
</dbReference>
<keyword evidence="13" id="KW-0175">Coiled coil</keyword>
<sequence>MGLGWGIDVGVASLGFAVLDLDEAGQPQEIVDGVAHVYDAPTGAVERRLFRSMRRQNQRRRRRLATLKAALVQNLGLDPGFDQVVPDDETVRKGHANGGLSRVRPRALGLEVALSPEDLGRALMHLARNRGRRLSRGLRDARPDDAPEPDPKAGTPQDVKKGRGAKKAKADPESPEGMAAAARRTQDLLAALGRELGQGEPATPGQWLRREEERGNPTRQSRHTPDTPVFTRRMMQDEARRLLEAQASFHPGLTAETRASLFGLIFHEETTDGPRVGKCRYRVRGPDGAIEDRLPLASDLFQTKRILEEIAHLVTLTDPITGTKEPLTLAQRDGLRDKALAGEDLTAAKVRAWLKLGRSAEAPVLGLEVAAGAAAKKAGKGRKTEARIAGHALAKAFREAGAHDLWHGASLAERDRLACLLRTVDDREELTEVLEGEFGLEAPVAAALAQARVPQGYSAAGATATRHIIEQMQAEVIPVSEAVRRAGLRDALGTPEEDRPPRTAPLPYYGEVLPEACMGGTGEPGDPPEKRFGRVPNPVVHVALNRLRVVANEFLKRYGPPDRIGLELARDMHKSIEEREAQEKENQARQKENDRRAEMLISQGLPATRDALKMMRLWEWQKHKCLYTGQEISLEDLGRGVVEVDHILPWAETMDDRMGNLALCLREVNAFKGKRAPHAAFYPRFPRGDGRDRDYAHLLKQVQEDRPGSLWRFEPDALERVRGQERFQERFLNDTRYVGKLARAYLARLVPRESDVLCLNGAITAQLRRQWGCSTLIREIMIDEGRLDPDLFAPQGDPPADEAARAEHAKALAERVRARGKIRWDDRHHLLDAIVAGCVTRSDVQRLQTLSARGVAGEDAATVLAGIRRGVGDAAPAGFCWRPDFSPRVKAFLTTLTPEQPTRVTRKPDHDPKGALHKQTQLGVICENPDRPGLFVTLARQEVAALGAPCKDRAAFQERLEERLGIGGPARAALAAAVKAGRPVWWGRQKATDPSDAPLAALGNLERANTQLQEALLAAWDRAAETLDDKGKPKSGPLLAREAVAEVLKQAKQYRFTRVEHQKVRVLRRNKDGRPCVSYVTGSNHALVCFKRLDGSPDLEVITTLDANDTRFVPTWRRLGGHLLFTLQQGDLVEMTPPSLRSDDEEENFWGGNAQFTGWPRFLET</sequence>
<evidence type="ECO:0000256" key="12">
    <source>
        <dbReference type="PROSITE-ProRule" id="PRU01085"/>
    </source>
</evidence>
<dbReference type="GO" id="GO:0051607">
    <property type="term" value="P:defense response to virus"/>
    <property type="evidence" value="ECO:0007669"/>
    <property type="project" value="UniProtKB-KW"/>
</dbReference>
<evidence type="ECO:0000256" key="1">
    <source>
        <dbReference type="ARBA" id="ARBA00001946"/>
    </source>
</evidence>
<dbReference type="GO" id="GO:0004519">
    <property type="term" value="F:endonuclease activity"/>
    <property type="evidence" value="ECO:0007669"/>
    <property type="project" value="UniProtKB-UniRule"/>
</dbReference>
<accession>A0A512H6D3</accession>
<proteinExistence type="predicted"/>
<evidence type="ECO:0000256" key="11">
    <source>
        <dbReference type="ARBA" id="ARBA00046380"/>
    </source>
</evidence>
<keyword evidence="8" id="KW-0051">Antiviral defense</keyword>
<evidence type="ECO:0000256" key="9">
    <source>
        <dbReference type="ARBA" id="ARBA00023125"/>
    </source>
</evidence>
<evidence type="ECO:0000256" key="2">
    <source>
        <dbReference type="ARBA" id="ARBA00022722"/>
    </source>
</evidence>
<keyword evidence="2 12" id="KW-0540">Nuclease</keyword>
<evidence type="ECO:0000256" key="10">
    <source>
        <dbReference type="ARBA" id="ARBA00023211"/>
    </source>
</evidence>
<keyword evidence="6" id="KW-0460">Magnesium</keyword>
<feature type="region of interest" description="Disordered" evidence="14">
    <location>
        <begin position="194"/>
        <end position="230"/>
    </location>
</feature>
<feature type="domain" description="HNH Cas9-type" evidence="15">
    <location>
        <begin position="569"/>
        <end position="732"/>
    </location>
</feature>